<name>A0A2I0LCQ1_PUNGR</name>
<dbReference type="EMBL" id="PGOL01000048">
    <property type="protein sequence ID" value="PKI78458.1"/>
    <property type="molecule type" value="Genomic_DNA"/>
</dbReference>
<dbReference type="AlphaFoldDB" id="A0A2I0LCQ1"/>
<dbReference type="Proteomes" id="UP000233551">
    <property type="component" value="Unassembled WGS sequence"/>
</dbReference>
<evidence type="ECO:0000313" key="1">
    <source>
        <dbReference type="EMBL" id="PKI78458.1"/>
    </source>
</evidence>
<keyword evidence="2" id="KW-1185">Reference proteome</keyword>
<sequence length="72" mass="8478">MAIEAEKVARRLFANGRDCSRRDAVVRDLSHDRSRRDATVSDWARLFATRRNCNVRDWTWLSKTGTRHEIFA</sequence>
<reference evidence="1 2" key="1">
    <citation type="submission" date="2017-11" db="EMBL/GenBank/DDBJ databases">
        <title>De-novo sequencing of pomegranate (Punica granatum L.) genome.</title>
        <authorList>
            <person name="Akparov Z."/>
            <person name="Amiraslanov A."/>
            <person name="Hajiyeva S."/>
            <person name="Abbasov M."/>
            <person name="Kaur K."/>
            <person name="Hamwieh A."/>
            <person name="Solovyev V."/>
            <person name="Salamov A."/>
            <person name="Braich B."/>
            <person name="Kosarev P."/>
            <person name="Mahmoud A."/>
            <person name="Hajiyev E."/>
            <person name="Babayeva S."/>
            <person name="Izzatullayeva V."/>
            <person name="Mammadov A."/>
            <person name="Mammadov A."/>
            <person name="Sharifova S."/>
            <person name="Ojaghi J."/>
            <person name="Eynullazada K."/>
            <person name="Bayramov B."/>
            <person name="Abdulazimova A."/>
            <person name="Shahmuradov I."/>
        </authorList>
    </citation>
    <scope>NUCLEOTIDE SEQUENCE [LARGE SCALE GENOMIC DNA]</scope>
    <source>
        <strain evidence="2">cv. AG2017</strain>
        <tissue evidence="1">Leaf</tissue>
    </source>
</reference>
<gene>
    <name evidence="1" type="ORF">CRG98_001170</name>
</gene>
<organism evidence="1 2">
    <name type="scientific">Punica granatum</name>
    <name type="common">Pomegranate</name>
    <dbReference type="NCBI Taxonomy" id="22663"/>
    <lineage>
        <taxon>Eukaryota</taxon>
        <taxon>Viridiplantae</taxon>
        <taxon>Streptophyta</taxon>
        <taxon>Embryophyta</taxon>
        <taxon>Tracheophyta</taxon>
        <taxon>Spermatophyta</taxon>
        <taxon>Magnoliopsida</taxon>
        <taxon>eudicotyledons</taxon>
        <taxon>Gunneridae</taxon>
        <taxon>Pentapetalae</taxon>
        <taxon>rosids</taxon>
        <taxon>malvids</taxon>
        <taxon>Myrtales</taxon>
        <taxon>Lythraceae</taxon>
        <taxon>Punica</taxon>
    </lineage>
</organism>
<evidence type="ECO:0000313" key="2">
    <source>
        <dbReference type="Proteomes" id="UP000233551"/>
    </source>
</evidence>
<proteinExistence type="predicted"/>
<accession>A0A2I0LCQ1</accession>
<protein>
    <submittedName>
        <fullName evidence="1">Uncharacterized protein</fullName>
    </submittedName>
</protein>
<comment type="caution">
    <text evidence="1">The sequence shown here is derived from an EMBL/GenBank/DDBJ whole genome shotgun (WGS) entry which is preliminary data.</text>
</comment>